<feature type="DNA-binding region" description="H-T-H motif" evidence="2">
    <location>
        <begin position="32"/>
        <end position="51"/>
    </location>
</feature>
<dbReference type="PANTHER" id="PTHR43479:SF11">
    <property type="entry name" value="ACREF_ENVCD OPERON REPRESSOR-RELATED"/>
    <property type="match status" value="1"/>
</dbReference>
<dbReference type="Gene3D" id="1.10.357.10">
    <property type="entry name" value="Tetracycline Repressor, domain 2"/>
    <property type="match status" value="1"/>
</dbReference>
<name>A0A9D1MZC7_9CLOT</name>
<dbReference type="SUPFAM" id="SSF48498">
    <property type="entry name" value="Tetracyclin repressor-like, C-terminal domain"/>
    <property type="match status" value="1"/>
</dbReference>
<dbReference type="PRINTS" id="PR00455">
    <property type="entry name" value="HTHTETR"/>
</dbReference>
<organism evidence="4 5">
    <name type="scientific">Candidatus Limenecus avicola</name>
    <dbReference type="NCBI Taxonomy" id="2840847"/>
    <lineage>
        <taxon>Bacteria</taxon>
        <taxon>Bacillati</taxon>
        <taxon>Bacillota</taxon>
        <taxon>Clostridia</taxon>
        <taxon>Eubacteriales</taxon>
        <taxon>Clostridiaceae</taxon>
        <taxon>Clostridiaceae incertae sedis</taxon>
        <taxon>Candidatus Limenecus</taxon>
    </lineage>
</organism>
<evidence type="ECO:0000259" key="3">
    <source>
        <dbReference type="PROSITE" id="PS50977"/>
    </source>
</evidence>
<dbReference type="EMBL" id="DVOD01000027">
    <property type="protein sequence ID" value="HIU92220.1"/>
    <property type="molecule type" value="Genomic_DNA"/>
</dbReference>
<evidence type="ECO:0000313" key="5">
    <source>
        <dbReference type="Proteomes" id="UP000886748"/>
    </source>
</evidence>
<gene>
    <name evidence="4" type="ORF">IAD26_03685</name>
</gene>
<dbReference type="Proteomes" id="UP000886748">
    <property type="component" value="Unassembled WGS sequence"/>
</dbReference>
<evidence type="ECO:0000256" key="1">
    <source>
        <dbReference type="ARBA" id="ARBA00023125"/>
    </source>
</evidence>
<evidence type="ECO:0000313" key="4">
    <source>
        <dbReference type="EMBL" id="HIU92220.1"/>
    </source>
</evidence>
<dbReference type="SUPFAM" id="SSF46689">
    <property type="entry name" value="Homeodomain-like"/>
    <property type="match status" value="1"/>
</dbReference>
<dbReference type="Gene3D" id="1.10.10.60">
    <property type="entry name" value="Homeodomain-like"/>
    <property type="match status" value="1"/>
</dbReference>
<accession>A0A9D1MZC7</accession>
<protein>
    <submittedName>
        <fullName evidence="4">TetR/AcrR family transcriptional regulator</fullName>
    </submittedName>
</protein>
<dbReference type="AlphaFoldDB" id="A0A9D1MZC7"/>
<proteinExistence type="predicted"/>
<comment type="caution">
    <text evidence="4">The sequence shown here is derived from an EMBL/GenBank/DDBJ whole genome shotgun (WGS) entry which is preliminary data.</text>
</comment>
<reference evidence="4" key="1">
    <citation type="submission" date="2020-10" db="EMBL/GenBank/DDBJ databases">
        <authorList>
            <person name="Gilroy R."/>
        </authorList>
    </citation>
    <scope>NUCLEOTIDE SEQUENCE</scope>
    <source>
        <strain evidence="4">CHK154-7741</strain>
    </source>
</reference>
<dbReference type="PROSITE" id="PS50977">
    <property type="entry name" value="HTH_TETR_2"/>
    <property type="match status" value="1"/>
</dbReference>
<dbReference type="InterPro" id="IPR036271">
    <property type="entry name" value="Tet_transcr_reg_TetR-rel_C_sf"/>
</dbReference>
<feature type="domain" description="HTH tetR-type" evidence="3">
    <location>
        <begin position="9"/>
        <end position="69"/>
    </location>
</feature>
<evidence type="ECO:0000256" key="2">
    <source>
        <dbReference type="PROSITE-ProRule" id="PRU00335"/>
    </source>
</evidence>
<dbReference type="InterPro" id="IPR050624">
    <property type="entry name" value="HTH-type_Tx_Regulator"/>
</dbReference>
<dbReference type="GO" id="GO:0003677">
    <property type="term" value="F:DNA binding"/>
    <property type="evidence" value="ECO:0007669"/>
    <property type="project" value="UniProtKB-UniRule"/>
</dbReference>
<dbReference type="InterPro" id="IPR009057">
    <property type="entry name" value="Homeodomain-like_sf"/>
</dbReference>
<dbReference type="InterPro" id="IPR001647">
    <property type="entry name" value="HTH_TetR"/>
</dbReference>
<keyword evidence="1 2" id="KW-0238">DNA-binding</keyword>
<dbReference type="Pfam" id="PF00440">
    <property type="entry name" value="TetR_N"/>
    <property type="match status" value="1"/>
</dbReference>
<sequence length="200" mass="23595">MNKRQQSAINTKKKLIQAALKLLKENGLSSINVEEITKEAGVAKGTFYVYFKRKEDIISEYSRYPFKEIDDELKNMQDTNLIDKLTYYFHRFMQCVEEPGINICREWIKAVIDPNNTQNSQDSGKWIYDFEMLKEILQNAVQNNELKKNTPVELLTHMIISQLYGMMTCWCMSDGEFEPLDWTDKFCKIQIKSILNEYLM</sequence>
<dbReference type="PANTHER" id="PTHR43479">
    <property type="entry name" value="ACREF/ENVCD OPERON REPRESSOR-RELATED"/>
    <property type="match status" value="1"/>
</dbReference>
<reference evidence="4" key="2">
    <citation type="journal article" date="2021" name="PeerJ">
        <title>Extensive microbial diversity within the chicken gut microbiome revealed by metagenomics and culture.</title>
        <authorList>
            <person name="Gilroy R."/>
            <person name="Ravi A."/>
            <person name="Getino M."/>
            <person name="Pursley I."/>
            <person name="Horton D.L."/>
            <person name="Alikhan N.F."/>
            <person name="Baker D."/>
            <person name="Gharbi K."/>
            <person name="Hall N."/>
            <person name="Watson M."/>
            <person name="Adriaenssens E.M."/>
            <person name="Foster-Nyarko E."/>
            <person name="Jarju S."/>
            <person name="Secka A."/>
            <person name="Antonio M."/>
            <person name="Oren A."/>
            <person name="Chaudhuri R.R."/>
            <person name="La Ragione R."/>
            <person name="Hildebrand F."/>
            <person name="Pallen M.J."/>
        </authorList>
    </citation>
    <scope>NUCLEOTIDE SEQUENCE</scope>
    <source>
        <strain evidence="4">CHK154-7741</strain>
    </source>
</reference>